<dbReference type="SUPFAM" id="SSF103473">
    <property type="entry name" value="MFS general substrate transporter"/>
    <property type="match status" value="1"/>
</dbReference>
<dbReference type="InterPro" id="IPR020846">
    <property type="entry name" value="MFS_dom"/>
</dbReference>
<feature type="transmembrane region" description="Helical" evidence="6">
    <location>
        <begin position="253"/>
        <end position="271"/>
    </location>
</feature>
<keyword evidence="5 6" id="KW-0472">Membrane</keyword>
<keyword evidence="4 6" id="KW-1133">Transmembrane helix</keyword>
<feature type="transmembrane region" description="Helical" evidence="6">
    <location>
        <begin position="89"/>
        <end position="110"/>
    </location>
</feature>
<dbReference type="Gene3D" id="1.20.1250.20">
    <property type="entry name" value="MFS general substrate transporter like domains"/>
    <property type="match status" value="2"/>
</dbReference>
<dbReference type="CDD" id="cd06180">
    <property type="entry name" value="MFS_YjiJ"/>
    <property type="match status" value="1"/>
</dbReference>
<dbReference type="GO" id="GO:0005886">
    <property type="term" value="C:plasma membrane"/>
    <property type="evidence" value="ECO:0007669"/>
    <property type="project" value="UniProtKB-SubCell"/>
</dbReference>
<feature type="transmembrane region" description="Helical" evidence="6">
    <location>
        <begin position="116"/>
        <end position="135"/>
    </location>
</feature>
<evidence type="ECO:0000256" key="1">
    <source>
        <dbReference type="ARBA" id="ARBA00004651"/>
    </source>
</evidence>
<evidence type="ECO:0000313" key="8">
    <source>
        <dbReference type="EMBL" id="BBI35583.1"/>
    </source>
</evidence>
<sequence length="400" mass="43042">MSRSDIKVKGKATSTKILIGGFVMLTIAMGIGRFSYTSILPFMQSQINLSITEAGYLAGINNLGYLAAAFCAGFINFGARRSSHLRIHLVLCILTTGLMGVTSSFSWWMILRFISGFSSGFIFVLASSLVLDALLTDNREKWIGIFYGGVGFGIALSGLLIPLFSLHSWRGAWIGLLVVSIILVAIIWRYIQEPKKQHITVNGSDKASSIKETKLFLYLLIVYGLEGLGYVVSATFLVSYVKQVPKMEFFSDYSWIIVGVAAVPSTLFWSWCMGKMGYVKPLIFALILQAIGVILPVLLPNIFGVALGSILFGGTFMGISMLAITAARSLKPTSGSQAIALMTGFFGTGQILGPVGAGFVLDATNSYSISLALATLVLVIAVIIMIVGSVMSNRKSLKNA</sequence>
<feature type="transmembrane region" description="Helical" evidence="6">
    <location>
        <begin position="339"/>
        <end position="361"/>
    </location>
</feature>
<reference evidence="8 9" key="1">
    <citation type="submission" date="2019-01" db="EMBL/GenBank/DDBJ databases">
        <title>Complete genome sequence of Cohnella hallensis HS21 isolated from Korean fir (Abies koreana) rhizospheric soil.</title>
        <authorList>
            <person name="Jiang L."/>
            <person name="Kang S.W."/>
            <person name="Kim S."/>
            <person name="Jung J."/>
            <person name="Kim C.Y."/>
            <person name="Kim D.H."/>
            <person name="Kim S.W."/>
            <person name="Lee J."/>
        </authorList>
    </citation>
    <scope>NUCLEOTIDE SEQUENCE [LARGE SCALE GENOMIC DNA]</scope>
    <source>
        <strain evidence="8 9">HS21</strain>
    </source>
</reference>
<evidence type="ECO:0000256" key="2">
    <source>
        <dbReference type="ARBA" id="ARBA00022448"/>
    </source>
</evidence>
<dbReference type="Pfam" id="PF06779">
    <property type="entry name" value="MFS_4"/>
    <property type="match status" value="1"/>
</dbReference>
<name>A0A3T1DBV7_9BACL</name>
<feature type="transmembrane region" description="Helical" evidence="6">
    <location>
        <begin position="171"/>
        <end position="191"/>
    </location>
</feature>
<feature type="transmembrane region" description="Helical" evidence="6">
    <location>
        <begin position="367"/>
        <end position="391"/>
    </location>
</feature>
<dbReference type="KEGG" id="cohn:KCTCHS21_49820"/>
<evidence type="ECO:0000259" key="7">
    <source>
        <dbReference type="PROSITE" id="PS50850"/>
    </source>
</evidence>
<dbReference type="PANTHER" id="PTHR23537:SF1">
    <property type="entry name" value="SUGAR TRANSPORTER"/>
    <property type="match status" value="1"/>
</dbReference>
<dbReference type="InterPro" id="IPR010645">
    <property type="entry name" value="MFS_4"/>
</dbReference>
<evidence type="ECO:0000256" key="3">
    <source>
        <dbReference type="ARBA" id="ARBA00022692"/>
    </source>
</evidence>
<dbReference type="OrthoDB" id="9797953at2"/>
<evidence type="ECO:0000256" key="4">
    <source>
        <dbReference type="ARBA" id="ARBA00022989"/>
    </source>
</evidence>
<dbReference type="PANTHER" id="PTHR23537">
    <property type="match status" value="1"/>
</dbReference>
<dbReference type="InterPro" id="IPR036259">
    <property type="entry name" value="MFS_trans_sf"/>
</dbReference>
<evidence type="ECO:0000256" key="6">
    <source>
        <dbReference type="SAM" id="Phobius"/>
    </source>
</evidence>
<feature type="transmembrane region" description="Helical" evidence="6">
    <location>
        <begin position="278"/>
        <end position="299"/>
    </location>
</feature>
<organism evidence="8 9">
    <name type="scientific">Cohnella abietis</name>
    <dbReference type="NCBI Taxonomy" id="2507935"/>
    <lineage>
        <taxon>Bacteria</taxon>
        <taxon>Bacillati</taxon>
        <taxon>Bacillota</taxon>
        <taxon>Bacilli</taxon>
        <taxon>Bacillales</taxon>
        <taxon>Paenibacillaceae</taxon>
        <taxon>Cohnella</taxon>
    </lineage>
</organism>
<evidence type="ECO:0000256" key="5">
    <source>
        <dbReference type="ARBA" id="ARBA00023136"/>
    </source>
</evidence>
<dbReference type="PROSITE" id="PS50850">
    <property type="entry name" value="MFS"/>
    <property type="match status" value="1"/>
</dbReference>
<dbReference type="Proteomes" id="UP000289856">
    <property type="component" value="Chromosome"/>
</dbReference>
<gene>
    <name evidence="8" type="ORF">KCTCHS21_49820</name>
</gene>
<proteinExistence type="predicted"/>
<accession>A0A3T1DBV7</accession>
<evidence type="ECO:0000313" key="9">
    <source>
        <dbReference type="Proteomes" id="UP000289856"/>
    </source>
</evidence>
<feature type="transmembrane region" description="Helical" evidence="6">
    <location>
        <begin position="17"/>
        <end position="36"/>
    </location>
</feature>
<feature type="domain" description="Major facilitator superfamily (MFS) profile" evidence="7">
    <location>
        <begin position="16"/>
        <end position="395"/>
    </location>
</feature>
<keyword evidence="2" id="KW-0813">Transport</keyword>
<feature type="transmembrane region" description="Helical" evidence="6">
    <location>
        <begin position="142"/>
        <end position="165"/>
    </location>
</feature>
<keyword evidence="9" id="KW-1185">Reference proteome</keyword>
<keyword evidence="3 6" id="KW-0812">Transmembrane</keyword>
<feature type="transmembrane region" description="Helical" evidence="6">
    <location>
        <begin position="56"/>
        <end position="77"/>
    </location>
</feature>
<dbReference type="EMBL" id="AP019400">
    <property type="protein sequence ID" value="BBI35583.1"/>
    <property type="molecule type" value="Genomic_DNA"/>
</dbReference>
<dbReference type="GO" id="GO:0022857">
    <property type="term" value="F:transmembrane transporter activity"/>
    <property type="evidence" value="ECO:0007669"/>
    <property type="project" value="InterPro"/>
</dbReference>
<dbReference type="RefSeq" id="WP_130614384.1">
    <property type="nucleotide sequence ID" value="NZ_AP019400.1"/>
</dbReference>
<comment type="subcellular location">
    <subcellularLocation>
        <location evidence="1">Cell membrane</location>
        <topology evidence="1">Multi-pass membrane protein</topology>
    </subcellularLocation>
</comment>
<feature type="transmembrane region" description="Helical" evidence="6">
    <location>
        <begin position="305"/>
        <end position="327"/>
    </location>
</feature>
<protein>
    <submittedName>
        <fullName evidence="8">MFS transporter</fullName>
    </submittedName>
</protein>
<feature type="transmembrane region" description="Helical" evidence="6">
    <location>
        <begin position="215"/>
        <end position="241"/>
    </location>
</feature>
<dbReference type="AlphaFoldDB" id="A0A3T1DBV7"/>